<evidence type="ECO:0000313" key="1">
    <source>
        <dbReference type="EMBL" id="CAI2374466.1"/>
    </source>
</evidence>
<protein>
    <submittedName>
        <fullName evidence="1">Uncharacterized protein</fullName>
    </submittedName>
</protein>
<dbReference type="EMBL" id="CAMPGE010015871">
    <property type="protein sequence ID" value="CAI2374466.1"/>
    <property type="molecule type" value="Genomic_DNA"/>
</dbReference>
<evidence type="ECO:0000313" key="2">
    <source>
        <dbReference type="Proteomes" id="UP001295684"/>
    </source>
</evidence>
<name>A0AAD2CYE1_EUPCR</name>
<reference evidence="1" key="1">
    <citation type="submission" date="2023-07" db="EMBL/GenBank/DDBJ databases">
        <authorList>
            <consortium name="AG Swart"/>
            <person name="Singh M."/>
            <person name="Singh A."/>
            <person name="Seah K."/>
            <person name="Emmerich C."/>
        </authorList>
    </citation>
    <scope>NUCLEOTIDE SEQUENCE</scope>
    <source>
        <strain evidence="1">DP1</strain>
    </source>
</reference>
<proteinExistence type="predicted"/>
<keyword evidence="2" id="KW-1185">Reference proteome</keyword>
<organism evidence="1 2">
    <name type="scientific">Euplotes crassus</name>
    <dbReference type="NCBI Taxonomy" id="5936"/>
    <lineage>
        <taxon>Eukaryota</taxon>
        <taxon>Sar</taxon>
        <taxon>Alveolata</taxon>
        <taxon>Ciliophora</taxon>
        <taxon>Intramacronucleata</taxon>
        <taxon>Spirotrichea</taxon>
        <taxon>Hypotrichia</taxon>
        <taxon>Euplotida</taxon>
        <taxon>Euplotidae</taxon>
        <taxon>Moneuplotes</taxon>
    </lineage>
</organism>
<accession>A0AAD2CYE1</accession>
<comment type="caution">
    <text evidence="1">The sequence shown here is derived from an EMBL/GenBank/DDBJ whole genome shotgun (WGS) entry which is preliminary data.</text>
</comment>
<dbReference type="AlphaFoldDB" id="A0AAD2CYE1"/>
<sequence length="161" mass="18696">MATNSITADKLLFMNHRELLELEISKSESYDLKSCEIDEDDITINEIFSRETNDNPLVASKKVNDMEPSEVERAIERNSSVRLLLSLHLFPIREAEPEDEETKKNKRHNRECSKEDFNKLACTPSRKQRKRLKMEKKKLAIAKEIIQNCGFKSEGVNLPFN</sequence>
<dbReference type="Proteomes" id="UP001295684">
    <property type="component" value="Unassembled WGS sequence"/>
</dbReference>
<gene>
    <name evidence="1" type="ORF">ECRASSUSDP1_LOCUS15819</name>
</gene>